<accession>A0ABZ0Z5M5</accession>
<dbReference type="Pfam" id="PF19067">
    <property type="entry name" value="DUF5763"/>
    <property type="match status" value="1"/>
</dbReference>
<name>A0ABZ0Z5M5_9CAUD</name>
<reference evidence="1 2" key="1">
    <citation type="submission" date="2023-11" db="EMBL/GenBank/DDBJ databases">
        <authorList>
            <person name="Cook R."/>
            <person name="Crisci M."/>
            <person name="Pye H."/>
            <person name="Adriaenssens E."/>
            <person name="Santini J."/>
        </authorList>
    </citation>
    <scope>NUCLEOTIDE SEQUENCE [LARGE SCALE GENOMIC DNA]</scope>
    <source>
        <strain evidence="1">Lak_Megaphage_RVC_AP1_GC26</strain>
    </source>
</reference>
<protein>
    <submittedName>
        <fullName evidence="1">Uncharacterized protein</fullName>
    </submittedName>
</protein>
<dbReference type="InterPro" id="IPR043914">
    <property type="entry name" value="DUF5763"/>
</dbReference>
<dbReference type="EMBL" id="OR769218">
    <property type="protein sequence ID" value="WQJ54498.1"/>
    <property type="molecule type" value="Genomic_DNA"/>
</dbReference>
<keyword evidence="2" id="KW-1185">Reference proteome</keyword>
<dbReference type="Proteomes" id="UP001346559">
    <property type="component" value="Segment"/>
</dbReference>
<organism evidence="1 2">
    <name type="scientific">phage Lak_Megaphage_RVC_AP1_GC26</name>
    <dbReference type="NCBI Taxonomy" id="3109224"/>
    <lineage>
        <taxon>Viruses</taxon>
        <taxon>Duplodnaviria</taxon>
        <taxon>Heunggongvirae</taxon>
        <taxon>Uroviricota</taxon>
        <taxon>Caudoviricetes</taxon>
        <taxon>Caudoviricetes code 15 clade</taxon>
    </lineage>
</organism>
<evidence type="ECO:0000313" key="2">
    <source>
        <dbReference type="Proteomes" id="UP001346559"/>
    </source>
</evidence>
<evidence type="ECO:0000313" key="1">
    <source>
        <dbReference type="EMBL" id="WQJ54498.1"/>
    </source>
</evidence>
<proteinExistence type="predicted"/>
<sequence>MIRCKAITHKGTRCSRKNQYDGYCWQYRR</sequence>